<dbReference type="RefSeq" id="WP_002573447.1">
    <property type="nucleotide sequence ID" value="NZ_CAUFHZ010000018.1"/>
</dbReference>
<keyword evidence="3" id="KW-0238">DNA-binding</keyword>
<evidence type="ECO:0000256" key="4">
    <source>
        <dbReference type="ARBA" id="ARBA00023163"/>
    </source>
</evidence>
<dbReference type="Gene3D" id="3.40.190.290">
    <property type="match status" value="1"/>
</dbReference>
<proteinExistence type="inferred from homology"/>
<dbReference type="Pfam" id="PF03466">
    <property type="entry name" value="LysR_substrate"/>
    <property type="match status" value="1"/>
</dbReference>
<feature type="domain" description="HTH lysR-type" evidence="5">
    <location>
        <begin position="1"/>
        <end position="58"/>
    </location>
</feature>
<dbReference type="InterPro" id="IPR005119">
    <property type="entry name" value="LysR_subst-bd"/>
</dbReference>
<keyword evidence="2" id="KW-0805">Transcription regulation</keyword>
<dbReference type="PROSITE" id="PS50931">
    <property type="entry name" value="HTH_LYSR"/>
    <property type="match status" value="1"/>
</dbReference>
<evidence type="ECO:0000256" key="1">
    <source>
        <dbReference type="ARBA" id="ARBA00009437"/>
    </source>
</evidence>
<protein>
    <submittedName>
        <fullName evidence="6">LysR family transcriptional regulator</fullName>
    </submittedName>
</protein>
<dbReference type="SUPFAM" id="SSF46785">
    <property type="entry name" value="Winged helix' DNA-binding domain"/>
    <property type="match status" value="1"/>
</dbReference>
<gene>
    <name evidence="6" type="ORF">DWW02_22165</name>
</gene>
<dbReference type="Gene3D" id="1.10.10.10">
    <property type="entry name" value="Winged helix-like DNA-binding domain superfamily/Winged helix DNA-binding domain"/>
    <property type="match status" value="1"/>
</dbReference>
<comment type="similarity">
    <text evidence="1">Belongs to the LysR transcriptional regulatory family.</text>
</comment>
<reference evidence="6 7" key="1">
    <citation type="submission" date="2018-08" db="EMBL/GenBank/DDBJ databases">
        <title>A genome reference for cultivated species of the human gut microbiota.</title>
        <authorList>
            <person name="Zou Y."/>
            <person name="Xue W."/>
            <person name="Luo G."/>
        </authorList>
    </citation>
    <scope>NUCLEOTIDE SEQUENCE [LARGE SCALE GENOMIC DNA]</scope>
    <source>
        <strain evidence="6 7">AF14-18</strain>
    </source>
</reference>
<dbReference type="InterPro" id="IPR000847">
    <property type="entry name" value="LysR_HTH_N"/>
</dbReference>
<dbReference type="PRINTS" id="PR00039">
    <property type="entry name" value="HTHLYSR"/>
</dbReference>
<evidence type="ECO:0000256" key="3">
    <source>
        <dbReference type="ARBA" id="ARBA00023125"/>
    </source>
</evidence>
<dbReference type="GO" id="GO:0003700">
    <property type="term" value="F:DNA-binding transcription factor activity"/>
    <property type="evidence" value="ECO:0007669"/>
    <property type="project" value="InterPro"/>
</dbReference>
<dbReference type="SUPFAM" id="SSF53850">
    <property type="entry name" value="Periplasmic binding protein-like II"/>
    <property type="match status" value="1"/>
</dbReference>
<evidence type="ECO:0000256" key="2">
    <source>
        <dbReference type="ARBA" id="ARBA00023015"/>
    </source>
</evidence>
<keyword evidence="4" id="KW-0804">Transcription</keyword>
<sequence length="303" mass="34184">MISKEIRYMLAIRRYGSITKAADSLFITQSALSKAVKNIERQLGSPLFSRIGNDLIPTHIGNRYMDYAEKICQICSDWNSECEDLLGEEKGQLTIAVALMRGSCLLPDVLSRFYSRYPDVQINLLEESHSVEKQLMLSPNVDFAIYNSTATDPAQTAEYLGQEEIVLVAAPGHPLAEKAMAREGFRYPWVDIRHTEHEPYILHPRDQTTGRISAGLFKKAGLTPKVLLFTRNSDIAIRLAASGTALCLAPESYVRKIHFYNPPLCFSVGDPATVTTLYAVYQKGRYIPSYGRYFIELVKENYR</sequence>
<comment type="caution">
    <text evidence="6">The sequence shown here is derived from an EMBL/GenBank/DDBJ whole genome shotgun (WGS) entry which is preliminary data.</text>
</comment>
<evidence type="ECO:0000313" key="6">
    <source>
        <dbReference type="EMBL" id="RGV73115.1"/>
    </source>
</evidence>
<dbReference type="EMBL" id="QRZM01000011">
    <property type="protein sequence ID" value="RGV73115.1"/>
    <property type="molecule type" value="Genomic_DNA"/>
</dbReference>
<name>A0A412YZU0_9FIRM</name>
<dbReference type="PANTHER" id="PTHR30126">
    <property type="entry name" value="HTH-TYPE TRANSCRIPTIONAL REGULATOR"/>
    <property type="match status" value="1"/>
</dbReference>
<evidence type="ECO:0000313" key="7">
    <source>
        <dbReference type="Proteomes" id="UP000284543"/>
    </source>
</evidence>
<dbReference type="InterPro" id="IPR036390">
    <property type="entry name" value="WH_DNA-bd_sf"/>
</dbReference>
<dbReference type="CDD" id="cd05466">
    <property type="entry name" value="PBP2_LTTR_substrate"/>
    <property type="match status" value="1"/>
</dbReference>
<dbReference type="Pfam" id="PF00126">
    <property type="entry name" value="HTH_1"/>
    <property type="match status" value="1"/>
</dbReference>
<evidence type="ECO:0000259" key="5">
    <source>
        <dbReference type="PROSITE" id="PS50931"/>
    </source>
</evidence>
<dbReference type="Proteomes" id="UP000284543">
    <property type="component" value="Unassembled WGS sequence"/>
</dbReference>
<dbReference type="GO" id="GO:0003677">
    <property type="term" value="F:DNA binding"/>
    <property type="evidence" value="ECO:0007669"/>
    <property type="project" value="UniProtKB-KW"/>
</dbReference>
<dbReference type="AlphaFoldDB" id="A0A412YZU0"/>
<accession>A0A412YZU0</accession>
<dbReference type="InterPro" id="IPR036388">
    <property type="entry name" value="WH-like_DNA-bd_sf"/>
</dbReference>
<organism evidence="6 7">
    <name type="scientific">Enterocloster bolteae</name>
    <dbReference type="NCBI Taxonomy" id="208479"/>
    <lineage>
        <taxon>Bacteria</taxon>
        <taxon>Bacillati</taxon>
        <taxon>Bacillota</taxon>
        <taxon>Clostridia</taxon>
        <taxon>Lachnospirales</taxon>
        <taxon>Lachnospiraceae</taxon>
        <taxon>Enterocloster</taxon>
    </lineage>
</organism>